<name>A0A0E9SB17_ANGAN</name>
<accession>A0A0E9SB17</accession>
<protein>
    <submittedName>
        <fullName evidence="1">Uncharacterized protein</fullName>
    </submittedName>
</protein>
<dbReference type="AlphaFoldDB" id="A0A0E9SB17"/>
<proteinExistence type="predicted"/>
<reference evidence="1" key="2">
    <citation type="journal article" date="2015" name="Fish Shellfish Immunol.">
        <title>Early steps in the European eel (Anguilla anguilla)-Vibrio vulnificus interaction in the gills: Role of the RtxA13 toxin.</title>
        <authorList>
            <person name="Callol A."/>
            <person name="Pajuelo D."/>
            <person name="Ebbesson L."/>
            <person name="Teles M."/>
            <person name="MacKenzie S."/>
            <person name="Amaro C."/>
        </authorList>
    </citation>
    <scope>NUCLEOTIDE SEQUENCE</scope>
</reference>
<dbReference type="EMBL" id="GBXM01070170">
    <property type="protein sequence ID" value="JAH38407.1"/>
    <property type="molecule type" value="Transcribed_RNA"/>
</dbReference>
<sequence length="17" mass="1872">MLQTASYCQLTAILVNC</sequence>
<organism evidence="1">
    <name type="scientific">Anguilla anguilla</name>
    <name type="common">European freshwater eel</name>
    <name type="synonym">Muraena anguilla</name>
    <dbReference type="NCBI Taxonomy" id="7936"/>
    <lineage>
        <taxon>Eukaryota</taxon>
        <taxon>Metazoa</taxon>
        <taxon>Chordata</taxon>
        <taxon>Craniata</taxon>
        <taxon>Vertebrata</taxon>
        <taxon>Euteleostomi</taxon>
        <taxon>Actinopterygii</taxon>
        <taxon>Neopterygii</taxon>
        <taxon>Teleostei</taxon>
        <taxon>Anguilliformes</taxon>
        <taxon>Anguillidae</taxon>
        <taxon>Anguilla</taxon>
    </lineage>
</organism>
<reference evidence="1" key="1">
    <citation type="submission" date="2014-11" db="EMBL/GenBank/DDBJ databases">
        <authorList>
            <person name="Amaro Gonzalez C."/>
        </authorList>
    </citation>
    <scope>NUCLEOTIDE SEQUENCE</scope>
</reference>
<evidence type="ECO:0000313" key="1">
    <source>
        <dbReference type="EMBL" id="JAH38407.1"/>
    </source>
</evidence>